<protein>
    <submittedName>
        <fullName evidence="2">Transposase</fullName>
    </submittedName>
</protein>
<dbReference type="EMBL" id="AP017657">
    <property type="protein sequence ID" value="BAV66716.1"/>
    <property type="molecule type" value="Genomic_DNA"/>
</dbReference>
<name>A0A1E1F866_9SPHN</name>
<accession>A0A1E1F866</accession>
<gene>
    <name evidence="2" type="ORF">SCLO_3000490</name>
</gene>
<dbReference type="GO" id="GO:0004803">
    <property type="term" value="F:transposase activity"/>
    <property type="evidence" value="ECO:0007669"/>
    <property type="project" value="InterPro"/>
</dbReference>
<dbReference type="Pfam" id="PF01526">
    <property type="entry name" value="DDE_Tnp_Tn3"/>
    <property type="match status" value="1"/>
</dbReference>
<keyword evidence="3" id="KW-1185">Reference proteome</keyword>
<reference evidence="2 3" key="1">
    <citation type="submission" date="2016-10" db="EMBL/GenBank/DDBJ databases">
        <title>Complete Genome Sequence of the Nonylphenol-Degrading Bacterium Sphingobium cloacae JCM 10874T.</title>
        <authorList>
            <person name="Ootsuka M."/>
            <person name="Nishizawa T."/>
            <person name="Ohta H."/>
        </authorList>
    </citation>
    <scope>NUCLEOTIDE SEQUENCE [LARGE SCALE GENOMIC DNA]</scope>
    <source>
        <strain evidence="2 3">JCM 10874</strain>
        <plasmid evidence="3">psclo_3 dna</plasmid>
    </source>
</reference>
<sequence length="368" mass="40535">MANASEGVTYAQIAWTHNWYLSPENYSHALQTIVAAHHQLPFARHWGAGTSSSSDGQFFRSGRSRSGAAEVNAKYGAEPGVKIYSHVSDHFASFGSRIMSATAGEAPYVLDGLVLGAGQLPLHEHYTDTGGASDHVFGLCHLLGFRFVPRLRDIADRKLGSILAPSSYRGIECLMGRTIKTAAIEADWDDIVRVVASIKDGTVAPSVIMRKLAAYKRQNKLDFALAELGRIERTLFALDWLEQPTLRRACQAGLNKGEARHTLAAAIYTNRQGRFTDRSLENQEYRASGLNLLIAAISYWNTLYLDRAVQHLGATDIEFDLALLAHLSPMGWAHISLTGDYLWDQAKRISAGEFRPLNDPLARLKLVA</sequence>
<evidence type="ECO:0000313" key="2">
    <source>
        <dbReference type="EMBL" id="BAV66716.1"/>
    </source>
</evidence>
<evidence type="ECO:0000313" key="3">
    <source>
        <dbReference type="Proteomes" id="UP000218272"/>
    </source>
</evidence>
<dbReference type="GO" id="GO:0006313">
    <property type="term" value="P:DNA transposition"/>
    <property type="evidence" value="ECO:0007669"/>
    <property type="project" value="InterPro"/>
</dbReference>
<evidence type="ECO:0000259" key="1">
    <source>
        <dbReference type="Pfam" id="PF01526"/>
    </source>
</evidence>
<dbReference type="AlphaFoldDB" id="A0A1E1F866"/>
<organism evidence="2 3">
    <name type="scientific">Sphingobium cloacae</name>
    <dbReference type="NCBI Taxonomy" id="120107"/>
    <lineage>
        <taxon>Bacteria</taxon>
        <taxon>Pseudomonadati</taxon>
        <taxon>Pseudomonadota</taxon>
        <taxon>Alphaproteobacteria</taxon>
        <taxon>Sphingomonadales</taxon>
        <taxon>Sphingomonadaceae</taxon>
        <taxon>Sphingobium</taxon>
    </lineage>
</organism>
<feature type="domain" description="Tn3 transposase DDE" evidence="1">
    <location>
        <begin position="1"/>
        <end position="341"/>
    </location>
</feature>
<dbReference type="Proteomes" id="UP000218272">
    <property type="component" value="Plasmid pSCLO_3"/>
</dbReference>
<dbReference type="InterPro" id="IPR002513">
    <property type="entry name" value="Tn3_Tnp_DDE_dom"/>
</dbReference>
<geneLocation type="plasmid" evidence="3">
    <name>psclo_3 dna</name>
</geneLocation>
<keyword evidence="2" id="KW-0614">Plasmid</keyword>
<proteinExistence type="predicted"/>
<dbReference type="KEGG" id="sclo:SCLO_3000490"/>